<feature type="transmembrane region" description="Helical" evidence="5">
    <location>
        <begin position="338"/>
        <end position="360"/>
    </location>
</feature>
<reference evidence="7 8" key="1">
    <citation type="submission" date="2020-03" db="EMBL/GenBank/DDBJ databases">
        <authorList>
            <person name="Bakhshi Ganjeh M."/>
        </authorList>
    </citation>
    <scope>NUCLEOTIDE SEQUENCE [LARGE SCALE GENOMIC DNA]</scope>
    <source>
        <strain evidence="8">Iran 50</strain>
    </source>
</reference>
<dbReference type="Pfam" id="PF07690">
    <property type="entry name" value="MFS_1"/>
    <property type="match status" value="1"/>
</dbReference>
<feature type="domain" description="Major facilitator superfamily (MFS) profile" evidence="6">
    <location>
        <begin position="14"/>
        <end position="458"/>
    </location>
</feature>
<evidence type="ECO:0000313" key="8">
    <source>
        <dbReference type="Proteomes" id="UP000671960"/>
    </source>
</evidence>
<feature type="transmembrane region" description="Helical" evidence="5">
    <location>
        <begin position="138"/>
        <end position="160"/>
    </location>
</feature>
<dbReference type="InterPro" id="IPR011701">
    <property type="entry name" value="MFS"/>
</dbReference>
<feature type="transmembrane region" description="Helical" evidence="5">
    <location>
        <begin position="231"/>
        <end position="249"/>
    </location>
</feature>
<feature type="transmembrane region" description="Helical" evidence="5">
    <location>
        <begin position="270"/>
        <end position="289"/>
    </location>
</feature>
<evidence type="ECO:0000256" key="3">
    <source>
        <dbReference type="ARBA" id="ARBA00022989"/>
    </source>
</evidence>
<feature type="transmembrane region" description="Helical" evidence="5">
    <location>
        <begin position="49"/>
        <end position="67"/>
    </location>
</feature>
<feature type="transmembrane region" description="Helical" evidence="5">
    <location>
        <begin position="105"/>
        <end position="126"/>
    </location>
</feature>
<accession>A0ABX7UP45</accession>
<proteinExistence type="predicted"/>
<name>A0ABX7UP45_9GAMM</name>
<evidence type="ECO:0000256" key="5">
    <source>
        <dbReference type="SAM" id="Phobius"/>
    </source>
</evidence>
<dbReference type="Proteomes" id="UP000671960">
    <property type="component" value="Chromosome"/>
</dbReference>
<dbReference type="EMBL" id="CP050854">
    <property type="protein sequence ID" value="QTF06985.1"/>
    <property type="molecule type" value="Genomic_DNA"/>
</dbReference>
<dbReference type="InterPro" id="IPR036259">
    <property type="entry name" value="MFS_trans_sf"/>
</dbReference>
<dbReference type="InterPro" id="IPR020846">
    <property type="entry name" value="MFS_dom"/>
</dbReference>
<protein>
    <submittedName>
        <fullName evidence="7">MFS transporter</fullName>
    </submittedName>
</protein>
<feature type="transmembrane region" description="Helical" evidence="5">
    <location>
        <begin position="434"/>
        <end position="458"/>
    </location>
</feature>
<dbReference type="Gene3D" id="1.20.1250.20">
    <property type="entry name" value="MFS general substrate transporter like domains"/>
    <property type="match status" value="1"/>
</dbReference>
<sequence>MLSKNKTKQLSAFGVLLLVIGQVLPQLDFSIVNVALDVIGNTLKTDETGLVLIVALYGLSFAALISTGGRLGDKYGRKCLFMIGIIGFCIASAICGFAADIISMLAGRVLQGFFAALLMPQILATIHTTLEGERHRNAVGIYTSIAGLSVVIGQVVGGWLVSANLWNLGWRIAFFMNVPVCIIIFILGCFFIPETKADNAQKNMDVAGIALFILFLLFLMIPVSLGKHWPGLWWLLLGTAPCGILLWRVEKSQELAGRKPILPPSLFKTPMVINGFVGEMTVTFTYPGYLFVTALCLQSELGFTPFESGNSFIALGVMFFIGSLISKPLSKRIGDPKSFALGSMLSVIGFLGTVALIFNFNYDLRFYYLWIATGAVGIGDSIRLTSAYRIALSRVGKHFASEASSALVTVQQGCAALGTAFTGAIYSFALVQGYLTAITISIGIVSLLVLIVGAPTYIKTTRELKENLSES</sequence>
<comment type="subcellular location">
    <subcellularLocation>
        <location evidence="1">Membrane</location>
        <topology evidence="1">Multi-pass membrane protein</topology>
    </subcellularLocation>
</comment>
<feature type="transmembrane region" description="Helical" evidence="5">
    <location>
        <begin position="204"/>
        <end position="225"/>
    </location>
</feature>
<keyword evidence="2 5" id="KW-0812">Transmembrane</keyword>
<dbReference type="SUPFAM" id="SSF103473">
    <property type="entry name" value="MFS general substrate transporter"/>
    <property type="match status" value="1"/>
</dbReference>
<keyword evidence="8" id="KW-1185">Reference proteome</keyword>
<evidence type="ECO:0000259" key="6">
    <source>
        <dbReference type="PROSITE" id="PS50850"/>
    </source>
</evidence>
<dbReference type="Gene3D" id="1.20.1720.10">
    <property type="entry name" value="Multidrug resistance protein D"/>
    <property type="match status" value="1"/>
</dbReference>
<dbReference type="PANTHER" id="PTHR42718">
    <property type="entry name" value="MAJOR FACILITATOR SUPERFAMILY MULTIDRUG TRANSPORTER MFSC"/>
    <property type="match status" value="1"/>
</dbReference>
<dbReference type="PROSITE" id="PS50850">
    <property type="entry name" value="MFS"/>
    <property type="match status" value="1"/>
</dbReference>
<keyword evidence="3 5" id="KW-1133">Transmembrane helix</keyword>
<evidence type="ECO:0000313" key="7">
    <source>
        <dbReference type="EMBL" id="QTF06985.1"/>
    </source>
</evidence>
<evidence type="ECO:0000256" key="4">
    <source>
        <dbReference type="ARBA" id="ARBA00023136"/>
    </source>
</evidence>
<dbReference type="PANTHER" id="PTHR42718:SF39">
    <property type="entry name" value="ACTINORHODIN TRANSPORTER-RELATED"/>
    <property type="match status" value="1"/>
</dbReference>
<keyword evidence="4 5" id="KW-0472">Membrane</keyword>
<evidence type="ECO:0000256" key="2">
    <source>
        <dbReference type="ARBA" id="ARBA00022692"/>
    </source>
</evidence>
<evidence type="ECO:0000256" key="1">
    <source>
        <dbReference type="ARBA" id="ARBA00004141"/>
    </source>
</evidence>
<feature type="transmembrane region" description="Helical" evidence="5">
    <location>
        <begin position="79"/>
        <end position="99"/>
    </location>
</feature>
<dbReference type="RefSeq" id="WP_208229633.1">
    <property type="nucleotide sequence ID" value="NZ_CP050854.1"/>
</dbReference>
<dbReference type="CDD" id="cd17321">
    <property type="entry name" value="MFS_MMR_MDR_like"/>
    <property type="match status" value="1"/>
</dbReference>
<gene>
    <name evidence="7" type="ORF">HC231_02865</name>
</gene>
<organism evidence="7 8">
    <name type="scientific">Brenneria izadpanahii</name>
    <dbReference type="NCBI Taxonomy" id="2722756"/>
    <lineage>
        <taxon>Bacteria</taxon>
        <taxon>Pseudomonadati</taxon>
        <taxon>Pseudomonadota</taxon>
        <taxon>Gammaproteobacteria</taxon>
        <taxon>Enterobacterales</taxon>
        <taxon>Pectobacteriaceae</taxon>
        <taxon>Brenneria</taxon>
    </lineage>
</organism>
<feature type="transmembrane region" description="Helical" evidence="5">
    <location>
        <begin position="309"/>
        <end position="326"/>
    </location>
</feature>
<feature type="transmembrane region" description="Helical" evidence="5">
    <location>
        <begin position="172"/>
        <end position="192"/>
    </location>
</feature>